<dbReference type="PANTHER" id="PTHR45527">
    <property type="entry name" value="NONRIBOSOMAL PEPTIDE SYNTHETASE"/>
    <property type="match status" value="1"/>
</dbReference>
<dbReference type="KEGG" id="sqz:FQU76_33365"/>
<dbReference type="EMBL" id="CP042266">
    <property type="protein sequence ID" value="QDY75201.1"/>
    <property type="molecule type" value="Genomic_DNA"/>
</dbReference>
<organism evidence="3 5">
    <name type="scientific">Streptomyces qinzhouensis</name>
    <dbReference type="NCBI Taxonomy" id="2599401"/>
    <lineage>
        <taxon>Bacteria</taxon>
        <taxon>Bacillati</taxon>
        <taxon>Actinomycetota</taxon>
        <taxon>Actinomycetes</taxon>
        <taxon>Kitasatosporales</taxon>
        <taxon>Streptomycetaceae</taxon>
        <taxon>Streptomyces</taxon>
    </lineage>
</organism>
<name>A0A5B8J530_9ACTN</name>
<evidence type="ECO:0000313" key="5">
    <source>
        <dbReference type="Proteomes" id="UP000320580"/>
    </source>
</evidence>
<dbReference type="AlphaFoldDB" id="A0A5B8J530"/>
<protein>
    <recommendedName>
        <fullName evidence="2">Condensation domain-containing protein</fullName>
    </recommendedName>
</protein>
<dbReference type="Gene3D" id="3.30.559.10">
    <property type="entry name" value="Chloramphenicol acetyltransferase-like domain"/>
    <property type="match status" value="2"/>
</dbReference>
<dbReference type="GO" id="GO:0044550">
    <property type="term" value="P:secondary metabolite biosynthetic process"/>
    <property type="evidence" value="ECO:0007669"/>
    <property type="project" value="TreeGrafter"/>
</dbReference>
<dbReference type="Pfam" id="PF00668">
    <property type="entry name" value="Condensation"/>
    <property type="match status" value="1"/>
</dbReference>
<reference evidence="3 5" key="1">
    <citation type="submission" date="2019-07" db="EMBL/GenBank/DDBJ databases">
        <authorList>
            <person name="Zhu P."/>
        </authorList>
    </citation>
    <scope>NUCLEOTIDE SEQUENCE [LARGE SCALE GENOMIC DNA]</scope>
    <source>
        <strain evidence="3 5">SSL-25</strain>
    </source>
</reference>
<feature type="domain" description="Condensation" evidence="2">
    <location>
        <begin position="527"/>
        <end position="946"/>
    </location>
</feature>
<dbReference type="RefSeq" id="WP_146478513.1">
    <property type="nucleotide sequence ID" value="NZ_CP042266.1"/>
</dbReference>
<dbReference type="KEGG" id="sqz:FQU76_00375"/>
<sequence length="1111" mass="119275">MNPHRFPHLPISVVVDPGHPPYLAPWDVELHGPLDTAALEQVLRELTAEDEDRPTWRHRLLRHGPDHHTLRFSEPQGAPAALIAGRVADRLTRPAPVAGHPLTPAQCAALARPGRPGYEVLLIEPAVIPDPGALREALLTLVTAHPQLRSRHAAPEGTTSRRDVLVEAEFTGETGFTALLESVGRTLDAHTGTRIRALLARDRGTDGPRPDRLAVIVDELALDTPSRHLLLADLTTALTTPGGPAAPPPHPAGLADWVAELRALARDTAEARHWTLVAAHRPPTPAPPAAPRSEPVPAPHGTARRARCGTEFVLAQEPTERIVHCLTRQLALTTGQILTGAFALALARWQTTSTVGFDVHDDPRADRPNLRRYIGRLTEPYPVQLTLDPGLDPLGQLTALTESLAASAGRADAGAGFGACREWSPDPATRRALRDVPPAQTCLLLTGLTDLTGPGGPPPGPAQPTHPIDVRPHIRDGRLSITVHRTADPADHITDTSVRTLAGHLRDVLKELADTPAAPILPAFRATPQQTALYTGGDARPGTGRHVEQLVWVWHGPLDTTRFTASWQSVQDCETVLRTAFTADGEPLLVVHEKVTPDITRQTFHDGDWSTLLERDRLRGFRLHRPGALRVTLLEREPARPQDPTWILVTYHRALLDTRSANILLREFYRAYLADGTLPGGERRPDLRDYTTWAAAQDAEPARDLWSGTVPPPGAASWPGRSPGATGLSGTGHARLRLDPAETTRLAHWTATWGTTESSALQAVWALLIHWGSGAAEAAPVRFTVTVSGRGVLFDGAALMPGPLRNPLPMHVEVDPADTVPNLLRQLRDRALDMAAYEWVPEDWIHAWDGRGSRSTGSMDTVVVFEDSPHPVDGLEAELAAHGIKAEFPVTVPARCAPPVGLLAHHDSAGGLILTGVYDRALFDADTVAQLLAQSVMLLRTISASADEDTTVGEVLELLGDRAVPRPAQDSPARREGLLLTLRAARHNRAGTICLIPPPDAPTTCYGPLSDLYSGPQELLVLDAGAGADDARDALAAHGADGPLLLGGFSGAGALACDLARRIAEDGGRPPRVVLADTASDEQERARDLARALRDAGPPAPFTPTDPFTGR</sequence>
<dbReference type="Proteomes" id="UP000320580">
    <property type="component" value="Chromosome"/>
</dbReference>
<dbReference type="GO" id="GO:0043041">
    <property type="term" value="P:amino acid activation for nonribosomal peptide biosynthetic process"/>
    <property type="evidence" value="ECO:0007669"/>
    <property type="project" value="TreeGrafter"/>
</dbReference>
<dbReference type="InterPro" id="IPR029058">
    <property type="entry name" value="AB_hydrolase_fold"/>
</dbReference>
<dbReference type="GO" id="GO:0003824">
    <property type="term" value="F:catalytic activity"/>
    <property type="evidence" value="ECO:0007669"/>
    <property type="project" value="InterPro"/>
</dbReference>
<evidence type="ECO:0000313" key="3">
    <source>
        <dbReference type="EMBL" id="QDY75201.1"/>
    </source>
</evidence>
<dbReference type="InterPro" id="IPR023213">
    <property type="entry name" value="CAT-like_dom_sf"/>
</dbReference>
<feature type="region of interest" description="Disordered" evidence="1">
    <location>
        <begin position="704"/>
        <end position="733"/>
    </location>
</feature>
<dbReference type="OrthoDB" id="4335331at2"/>
<proteinExistence type="predicted"/>
<feature type="compositionally biased region" description="Basic and acidic residues" evidence="1">
    <location>
        <begin position="1082"/>
        <end position="1094"/>
    </location>
</feature>
<dbReference type="PANTHER" id="PTHR45527:SF1">
    <property type="entry name" value="FATTY ACID SYNTHASE"/>
    <property type="match status" value="1"/>
</dbReference>
<accession>A0A5B8J530</accession>
<evidence type="ECO:0000259" key="2">
    <source>
        <dbReference type="Pfam" id="PF00668"/>
    </source>
</evidence>
<dbReference type="SUPFAM" id="SSF52777">
    <property type="entry name" value="CoA-dependent acyltransferases"/>
    <property type="match status" value="4"/>
</dbReference>
<feature type="region of interest" description="Disordered" evidence="1">
    <location>
        <begin position="282"/>
        <end position="303"/>
    </location>
</feature>
<dbReference type="GO" id="GO:0008610">
    <property type="term" value="P:lipid biosynthetic process"/>
    <property type="evidence" value="ECO:0007669"/>
    <property type="project" value="UniProtKB-ARBA"/>
</dbReference>
<evidence type="ECO:0000313" key="4">
    <source>
        <dbReference type="EMBL" id="QDY80597.1"/>
    </source>
</evidence>
<dbReference type="SUPFAM" id="SSF53474">
    <property type="entry name" value="alpha/beta-Hydrolases"/>
    <property type="match status" value="1"/>
</dbReference>
<gene>
    <name evidence="3" type="ORF">FQU76_00375</name>
    <name evidence="4" type="ORF">FQU76_33365</name>
</gene>
<feature type="compositionally biased region" description="Pro residues" evidence="1">
    <location>
        <begin position="282"/>
        <end position="298"/>
    </location>
</feature>
<dbReference type="Gene3D" id="3.30.559.30">
    <property type="entry name" value="Nonribosomal peptide synthetase, condensation domain"/>
    <property type="match status" value="2"/>
</dbReference>
<evidence type="ECO:0000256" key="1">
    <source>
        <dbReference type="SAM" id="MobiDB-lite"/>
    </source>
</evidence>
<dbReference type="InterPro" id="IPR001242">
    <property type="entry name" value="Condensation_dom"/>
</dbReference>
<dbReference type="EMBL" id="CP042266">
    <property type="protein sequence ID" value="QDY80597.1"/>
    <property type="molecule type" value="Genomic_DNA"/>
</dbReference>
<feature type="region of interest" description="Disordered" evidence="1">
    <location>
        <begin position="1070"/>
        <end position="1111"/>
    </location>
</feature>
<dbReference type="Gene3D" id="3.40.50.1820">
    <property type="entry name" value="alpha/beta hydrolase"/>
    <property type="match status" value="1"/>
</dbReference>
<dbReference type="GO" id="GO:0031177">
    <property type="term" value="F:phosphopantetheine binding"/>
    <property type="evidence" value="ECO:0007669"/>
    <property type="project" value="TreeGrafter"/>
</dbReference>
<dbReference type="GO" id="GO:0005737">
    <property type="term" value="C:cytoplasm"/>
    <property type="evidence" value="ECO:0007669"/>
    <property type="project" value="TreeGrafter"/>
</dbReference>
<keyword evidence="5" id="KW-1185">Reference proteome</keyword>